<dbReference type="AlphaFoldDB" id="A0A839HF48"/>
<dbReference type="PANTHER" id="PTHR46401">
    <property type="entry name" value="GLYCOSYLTRANSFERASE WBBK-RELATED"/>
    <property type="match status" value="1"/>
</dbReference>
<sequence length="383" mass="43347">MRIAYDHQAFCRRPYTGISRYYTRLFAQLPLTGDDHAQLFAPLHVNALLAAMDDDLPVNKSITAHWYRRHPRLMRPFIRHISGQLARRAIAQWRPDVVHETYYSHQSSAPPGVPIVLTVFDLIHERYPHLFPWYDRVLIAKRHAIARATHIICISDVTRRDLLTYYPRNPDDVTVIHLGVDPAPPRSIPFSQLPPQLLKHISRPFFLFVGERGGYKNFAEFIRAFAASHPLKHDLQIICGGGGAFSPDEQRQLQQLGVAKFVKQFNGDDALLHMLYAHATALIYPSWYEGFGLPLLEAMQHGCPVIASNAAALPEVAGAAAWLISPHDTEAWTAALETVAQSEAVRTQLRTAGFARVAEFSWDCCAAATLKQYRQLHRHCINQ</sequence>
<evidence type="ECO:0000313" key="4">
    <source>
        <dbReference type="EMBL" id="MBB1125858.1"/>
    </source>
</evidence>
<dbReference type="Pfam" id="PF00534">
    <property type="entry name" value="Glycos_transf_1"/>
    <property type="match status" value="1"/>
</dbReference>
<dbReference type="Proteomes" id="UP000548632">
    <property type="component" value="Unassembled WGS sequence"/>
</dbReference>
<reference evidence="4 5" key="1">
    <citation type="journal article" date="2020" name="Arch. Microbiol.">
        <title>The genome sequence of the giant phototrophic gammaproteobacterium Thiospirillum jenense gives insight into its physiological properties and phylogenetic relationships.</title>
        <authorList>
            <person name="Imhoff J.F."/>
            <person name="Meyer T.E."/>
            <person name="Kyndt J.A."/>
        </authorList>
    </citation>
    <scope>NUCLEOTIDE SEQUENCE [LARGE SCALE GENOMIC DNA]</scope>
    <source>
        <strain evidence="4 5">DSM 216</strain>
    </source>
</reference>
<dbReference type="SUPFAM" id="SSF53756">
    <property type="entry name" value="UDP-Glycosyltransferase/glycogen phosphorylase"/>
    <property type="match status" value="1"/>
</dbReference>
<dbReference type="EMBL" id="JABVCQ010000010">
    <property type="protein sequence ID" value="MBB1125858.1"/>
    <property type="molecule type" value="Genomic_DNA"/>
</dbReference>
<dbReference type="PANTHER" id="PTHR46401:SF2">
    <property type="entry name" value="GLYCOSYLTRANSFERASE WBBK-RELATED"/>
    <property type="match status" value="1"/>
</dbReference>
<keyword evidence="5" id="KW-1185">Reference proteome</keyword>
<feature type="domain" description="Glycosyltransferase subfamily 4-like N-terminal" evidence="3">
    <location>
        <begin position="61"/>
        <end position="182"/>
    </location>
</feature>
<dbReference type="RefSeq" id="WP_182583486.1">
    <property type="nucleotide sequence ID" value="NZ_JABVCQ010000010.1"/>
</dbReference>
<proteinExistence type="predicted"/>
<gene>
    <name evidence="4" type="ORF">HUK38_06375</name>
</gene>
<feature type="domain" description="Glycosyl transferase family 1" evidence="2">
    <location>
        <begin position="199"/>
        <end position="353"/>
    </location>
</feature>
<evidence type="ECO:0000256" key="1">
    <source>
        <dbReference type="ARBA" id="ARBA00022679"/>
    </source>
</evidence>
<organism evidence="4 5">
    <name type="scientific">Thiospirillum jenense</name>
    <dbReference type="NCBI Taxonomy" id="1653858"/>
    <lineage>
        <taxon>Bacteria</taxon>
        <taxon>Pseudomonadati</taxon>
        <taxon>Pseudomonadota</taxon>
        <taxon>Gammaproteobacteria</taxon>
        <taxon>Chromatiales</taxon>
        <taxon>Chromatiaceae</taxon>
        <taxon>Thiospirillum</taxon>
    </lineage>
</organism>
<name>A0A839HF48_9GAMM</name>
<comment type="caution">
    <text evidence="4">The sequence shown here is derived from an EMBL/GenBank/DDBJ whole genome shotgun (WGS) entry which is preliminary data.</text>
</comment>
<dbReference type="Gene3D" id="3.40.50.2000">
    <property type="entry name" value="Glycogen Phosphorylase B"/>
    <property type="match status" value="2"/>
</dbReference>
<dbReference type="InterPro" id="IPR001296">
    <property type="entry name" value="Glyco_trans_1"/>
</dbReference>
<dbReference type="CDD" id="cd03809">
    <property type="entry name" value="GT4_MtfB-like"/>
    <property type="match status" value="1"/>
</dbReference>
<evidence type="ECO:0000259" key="3">
    <source>
        <dbReference type="Pfam" id="PF13439"/>
    </source>
</evidence>
<dbReference type="GO" id="GO:0016757">
    <property type="term" value="F:glycosyltransferase activity"/>
    <property type="evidence" value="ECO:0007669"/>
    <property type="project" value="InterPro"/>
</dbReference>
<dbReference type="Pfam" id="PF13439">
    <property type="entry name" value="Glyco_transf_4"/>
    <property type="match status" value="1"/>
</dbReference>
<accession>A0A839HF48</accession>
<evidence type="ECO:0000259" key="2">
    <source>
        <dbReference type="Pfam" id="PF00534"/>
    </source>
</evidence>
<protein>
    <submittedName>
        <fullName evidence="4">Glycosyltransferase family 4 protein</fullName>
    </submittedName>
</protein>
<evidence type="ECO:0000313" key="5">
    <source>
        <dbReference type="Proteomes" id="UP000548632"/>
    </source>
</evidence>
<dbReference type="InterPro" id="IPR028098">
    <property type="entry name" value="Glyco_trans_4-like_N"/>
</dbReference>
<keyword evidence="1 4" id="KW-0808">Transferase</keyword>
<dbReference type="GO" id="GO:0009103">
    <property type="term" value="P:lipopolysaccharide biosynthetic process"/>
    <property type="evidence" value="ECO:0007669"/>
    <property type="project" value="TreeGrafter"/>
</dbReference>